<evidence type="ECO:0000259" key="1">
    <source>
        <dbReference type="Pfam" id="PF08100"/>
    </source>
</evidence>
<comment type="caution">
    <text evidence="2">The sequence shown here is derived from an EMBL/GenBank/DDBJ whole genome shotgun (WGS) entry which is preliminary data.</text>
</comment>
<dbReference type="InterPro" id="IPR012967">
    <property type="entry name" value="COMT_dimerisation"/>
</dbReference>
<dbReference type="Pfam" id="PF08100">
    <property type="entry name" value="Dimerisation"/>
    <property type="match status" value="1"/>
</dbReference>
<organism evidence="2 3">
    <name type="scientific">Hibiscus sabdariffa</name>
    <name type="common">roselle</name>
    <dbReference type="NCBI Taxonomy" id="183260"/>
    <lineage>
        <taxon>Eukaryota</taxon>
        <taxon>Viridiplantae</taxon>
        <taxon>Streptophyta</taxon>
        <taxon>Embryophyta</taxon>
        <taxon>Tracheophyta</taxon>
        <taxon>Spermatophyta</taxon>
        <taxon>Magnoliopsida</taxon>
        <taxon>eudicotyledons</taxon>
        <taxon>Gunneridae</taxon>
        <taxon>Pentapetalae</taxon>
        <taxon>rosids</taxon>
        <taxon>malvids</taxon>
        <taxon>Malvales</taxon>
        <taxon>Malvaceae</taxon>
        <taxon>Malvoideae</taxon>
        <taxon>Hibiscus</taxon>
    </lineage>
</organism>
<accession>A0ABR2EV54</accession>
<protein>
    <recommendedName>
        <fullName evidence="1">O-methyltransferase dimerisation domain-containing protein</fullName>
    </recommendedName>
</protein>
<dbReference type="Proteomes" id="UP001472677">
    <property type="component" value="Unassembled WGS sequence"/>
</dbReference>
<sequence length="75" mass="8021">MHLASISSLPFALKVAVDLGLLEIISKDKTPSRTLSAAEIMSQLPANNADAPSIVDRILRLLATHSILTCNLLNI</sequence>
<name>A0ABR2EV54_9ROSI</name>
<evidence type="ECO:0000313" key="2">
    <source>
        <dbReference type="EMBL" id="KAK8564977.1"/>
    </source>
</evidence>
<dbReference type="EMBL" id="JBBPBM010000010">
    <property type="protein sequence ID" value="KAK8564977.1"/>
    <property type="molecule type" value="Genomic_DNA"/>
</dbReference>
<dbReference type="InterPro" id="IPR016461">
    <property type="entry name" value="COMT-like"/>
</dbReference>
<dbReference type="InterPro" id="IPR036388">
    <property type="entry name" value="WH-like_DNA-bd_sf"/>
</dbReference>
<dbReference type="InterPro" id="IPR036390">
    <property type="entry name" value="WH_DNA-bd_sf"/>
</dbReference>
<keyword evidence="3" id="KW-1185">Reference proteome</keyword>
<proteinExistence type="predicted"/>
<dbReference type="PANTHER" id="PTHR11746">
    <property type="entry name" value="O-METHYLTRANSFERASE"/>
    <property type="match status" value="1"/>
</dbReference>
<dbReference type="SUPFAM" id="SSF46785">
    <property type="entry name" value="Winged helix' DNA-binding domain"/>
    <property type="match status" value="1"/>
</dbReference>
<evidence type="ECO:0000313" key="3">
    <source>
        <dbReference type="Proteomes" id="UP001472677"/>
    </source>
</evidence>
<reference evidence="2 3" key="1">
    <citation type="journal article" date="2024" name="G3 (Bethesda)">
        <title>Genome assembly of Hibiscus sabdariffa L. provides insights into metabolisms of medicinal natural products.</title>
        <authorList>
            <person name="Kim T."/>
        </authorList>
    </citation>
    <scope>NUCLEOTIDE SEQUENCE [LARGE SCALE GENOMIC DNA]</scope>
    <source>
        <strain evidence="2">TK-2024</strain>
        <tissue evidence="2">Old leaves</tissue>
    </source>
</reference>
<gene>
    <name evidence="2" type="ORF">V6N12_058553</name>
</gene>
<dbReference type="Gene3D" id="1.10.10.10">
    <property type="entry name" value="Winged helix-like DNA-binding domain superfamily/Winged helix DNA-binding domain"/>
    <property type="match status" value="1"/>
</dbReference>
<feature type="domain" description="O-methyltransferase dimerisation" evidence="1">
    <location>
        <begin position="1"/>
        <end position="71"/>
    </location>
</feature>